<evidence type="ECO:0000259" key="2">
    <source>
        <dbReference type="PROSITE" id="PS50975"/>
    </source>
</evidence>
<keyword evidence="1" id="KW-0067">ATP-binding</keyword>
<dbReference type="PROSITE" id="PS50975">
    <property type="entry name" value="ATP_GRASP"/>
    <property type="match status" value="1"/>
</dbReference>
<dbReference type="Gene3D" id="3.30.470.20">
    <property type="entry name" value="ATP-grasp fold, B domain"/>
    <property type="match status" value="1"/>
</dbReference>
<reference evidence="3 4" key="1">
    <citation type="submission" date="2020-08" db="EMBL/GenBank/DDBJ databases">
        <title>Genomic Encyclopedia of Type Strains, Phase IV (KMG-IV): sequencing the most valuable type-strain genomes for metagenomic binning, comparative biology and taxonomic classification.</title>
        <authorList>
            <person name="Goeker M."/>
        </authorList>
    </citation>
    <scope>NUCLEOTIDE SEQUENCE [LARGE SCALE GENOMIC DNA]</scope>
    <source>
        <strain evidence="3 4">DSM 100044</strain>
    </source>
</reference>
<accession>A0A7W9BGG9</accession>
<dbReference type="GO" id="GO:0046872">
    <property type="term" value="F:metal ion binding"/>
    <property type="evidence" value="ECO:0007669"/>
    <property type="project" value="InterPro"/>
</dbReference>
<dbReference type="PANTHER" id="PTHR21621:SF0">
    <property type="entry name" value="BETA-CITRYLGLUTAMATE SYNTHASE B-RELATED"/>
    <property type="match status" value="1"/>
</dbReference>
<keyword evidence="1" id="KW-0547">Nucleotide-binding</keyword>
<keyword evidence="4" id="KW-1185">Reference proteome</keyword>
<dbReference type="GO" id="GO:0018169">
    <property type="term" value="F:ribosomal S6-glutamic acid ligase activity"/>
    <property type="evidence" value="ECO:0007669"/>
    <property type="project" value="TreeGrafter"/>
</dbReference>
<dbReference type="RefSeq" id="WP_184060205.1">
    <property type="nucleotide sequence ID" value="NZ_JACIJK010000013.1"/>
</dbReference>
<proteinExistence type="predicted"/>
<dbReference type="SUPFAM" id="SSF56059">
    <property type="entry name" value="Glutathione synthetase ATP-binding domain-like"/>
    <property type="match status" value="1"/>
</dbReference>
<comment type="caution">
    <text evidence="3">The sequence shown here is derived from an EMBL/GenBank/DDBJ whole genome shotgun (WGS) entry which is preliminary data.</text>
</comment>
<gene>
    <name evidence="3" type="ORF">FHS94_003574</name>
</gene>
<dbReference type="InterPro" id="IPR013651">
    <property type="entry name" value="ATP-grasp_RimK-type"/>
</dbReference>
<evidence type="ECO:0000313" key="3">
    <source>
        <dbReference type="EMBL" id="MBB5716702.1"/>
    </source>
</evidence>
<sequence length="306" mass="32669">MTDLAILYEHPAWFAPLFAALDRHGINYRAFTPDLAWDPADPVPPAPVVLNRIAMSSFLRAGDGSGGEHPIFFATALFDHWARSGARIINDAAVLAIDSSKARQLSLIASLGLAIPATRVVHRPSDVAMTAEAIGFPLVVKANIGGSGAGITRFDNMAELRYAIGAGELQTSVDGVLLVQDYVPARDGTITRIETLDRRFLYAIDVAGGGAFDLCPADACVGDSGISMRAVKPAAELVEAAERIATAVGLDVGGIEVMVDDRDGVPRFYDINALSNFVAKPLDVLGYDPHDRLVEYLVRKIEEARG</sequence>
<protein>
    <submittedName>
        <fullName evidence="3">Glutathione synthase/RimK-type ligase-like ATP-grasp enzyme</fullName>
    </submittedName>
</protein>
<dbReference type="AlphaFoldDB" id="A0A7W9BGG9"/>
<dbReference type="InterPro" id="IPR013815">
    <property type="entry name" value="ATP_grasp_subdomain_1"/>
</dbReference>
<organism evidence="3 4">
    <name type="scientific">Sphingomonas aerophila</name>
    <dbReference type="NCBI Taxonomy" id="1344948"/>
    <lineage>
        <taxon>Bacteria</taxon>
        <taxon>Pseudomonadati</taxon>
        <taxon>Pseudomonadota</taxon>
        <taxon>Alphaproteobacteria</taxon>
        <taxon>Sphingomonadales</taxon>
        <taxon>Sphingomonadaceae</taxon>
        <taxon>Sphingomonas</taxon>
    </lineage>
</organism>
<evidence type="ECO:0000256" key="1">
    <source>
        <dbReference type="PROSITE-ProRule" id="PRU00409"/>
    </source>
</evidence>
<dbReference type="InterPro" id="IPR011761">
    <property type="entry name" value="ATP-grasp"/>
</dbReference>
<evidence type="ECO:0000313" key="4">
    <source>
        <dbReference type="Proteomes" id="UP000546200"/>
    </source>
</evidence>
<dbReference type="EMBL" id="JACIJK010000013">
    <property type="protein sequence ID" value="MBB5716702.1"/>
    <property type="molecule type" value="Genomic_DNA"/>
</dbReference>
<feature type="domain" description="ATP-grasp" evidence="2">
    <location>
        <begin position="105"/>
        <end position="298"/>
    </location>
</feature>
<dbReference type="Gene3D" id="3.30.1490.20">
    <property type="entry name" value="ATP-grasp fold, A domain"/>
    <property type="match status" value="1"/>
</dbReference>
<dbReference type="GO" id="GO:0009432">
    <property type="term" value="P:SOS response"/>
    <property type="evidence" value="ECO:0007669"/>
    <property type="project" value="TreeGrafter"/>
</dbReference>
<name>A0A7W9BGG9_9SPHN</name>
<dbReference type="PANTHER" id="PTHR21621">
    <property type="entry name" value="RIBOSOMAL PROTEIN S6 MODIFICATION PROTEIN"/>
    <property type="match status" value="1"/>
</dbReference>
<keyword evidence="3" id="KW-0436">Ligase</keyword>
<dbReference type="Pfam" id="PF08443">
    <property type="entry name" value="RimK"/>
    <property type="match status" value="1"/>
</dbReference>
<dbReference type="GO" id="GO:0005524">
    <property type="term" value="F:ATP binding"/>
    <property type="evidence" value="ECO:0007669"/>
    <property type="project" value="UniProtKB-UniRule"/>
</dbReference>
<dbReference type="GO" id="GO:0005737">
    <property type="term" value="C:cytoplasm"/>
    <property type="evidence" value="ECO:0007669"/>
    <property type="project" value="TreeGrafter"/>
</dbReference>
<dbReference type="Proteomes" id="UP000546200">
    <property type="component" value="Unassembled WGS sequence"/>
</dbReference>